<gene>
    <name evidence="5" type="ORF">VC35_12440</name>
</gene>
<dbReference type="Gene3D" id="3.40.640.10">
    <property type="entry name" value="Type I PLP-dependent aspartate aminotransferase-like (Major domain)"/>
    <property type="match status" value="1"/>
</dbReference>
<dbReference type="GO" id="GO:0030170">
    <property type="term" value="F:pyridoxal phosphate binding"/>
    <property type="evidence" value="ECO:0007669"/>
    <property type="project" value="InterPro"/>
</dbReference>
<dbReference type="PIRSF" id="PIRSF000521">
    <property type="entry name" value="Transaminase_4ab_Lys_Orn"/>
    <property type="match status" value="1"/>
</dbReference>
<sequence>MPEDTLLQRRHRVLGSASPLFYDKPLHLVRGEGVWLFDVDGRRYLDVYNNVPCVGHCNPHVTEAMHRQATTLNIHTRYLDEQVVRYAERLTATFAEPLDTAMFTCTGSEANELALRLARFASGGTGIIVSDYNYHGNSASLAEVTTALPSPEPFAAHARAVPIPCLYRAPAGTTEAQLAEQYAANIATAIASMQAQGIRPAALLIDTLFANEGLPRVPASFVNKAAALIRAAGGLFIADEVQSGFGRTGDHLWGHQAHGVVPDIVTLGKPMGNGYPLAGLITHKALVESFGRHAMYFNTFGGSPVAAAVGMAVLDVIEQQQLLMNAQNVGAYVQQRLQVLASKHSIIGDVRGKGLFFAMELVRDHASKEPAGLEARKVVNDMRENGVLISKIGAGDNILKLRPPLVFGLDHADLFVDTLDSALSAI</sequence>
<keyword evidence="3 4" id="KW-0663">Pyridoxal phosphate</keyword>
<dbReference type="RefSeq" id="WP_046040370.1">
    <property type="nucleotide sequence ID" value="NZ_LACC01000014.1"/>
</dbReference>
<evidence type="ECO:0000256" key="4">
    <source>
        <dbReference type="RuleBase" id="RU003560"/>
    </source>
</evidence>
<dbReference type="InterPro" id="IPR015422">
    <property type="entry name" value="PyrdxlP-dep_Trfase_small"/>
</dbReference>
<dbReference type="PANTHER" id="PTHR45688">
    <property type="match status" value="1"/>
</dbReference>
<dbReference type="GO" id="GO:0008483">
    <property type="term" value="F:transaminase activity"/>
    <property type="evidence" value="ECO:0007669"/>
    <property type="project" value="UniProtKB-KW"/>
</dbReference>
<reference evidence="5 6" key="1">
    <citation type="submission" date="2015-03" db="EMBL/GenBank/DDBJ databases">
        <title>Comparative genomics of Pseudomonas insights into diversity of traits involved in vanlence and defense.</title>
        <authorList>
            <person name="Qin Y."/>
        </authorList>
    </citation>
    <scope>NUCLEOTIDE SEQUENCE [LARGE SCALE GENOMIC DNA]</scope>
    <source>
        <strain evidence="5 6">C8</strain>
    </source>
</reference>
<dbReference type="PANTHER" id="PTHR45688:SF13">
    <property type="entry name" value="ALANINE--GLYOXYLATE AMINOTRANSFERASE 2-LIKE"/>
    <property type="match status" value="1"/>
</dbReference>
<dbReference type="OrthoDB" id="9801052at2"/>
<comment type="caution">
    <text evidence="5">The sequence shown here is derived from an EMBL/GenBank/DDBJ whole genome shotgun (WGS) entry which is preliminary data.</text>
</comment>
<dbReference type="CDD" id="cd00610">
    <property type="entry name" value="OAT_like"/>
    <property type="match status" value="1"/>
</dbReference>
<evidence type="ECO:0000256" key="3">
    <source>
        <dbReference type="ARBA" id="ARBA00022898"/>
    </source>
</evidence>
<comment type="similarity">
    <text evidence="2 4">Belongs to the class-III pyridoxal-phosphate-dependent aminotransferase family.</text>
</comment>
<organism evidence="5 6">
    <name type="scientific">Pseudomonas fluorescens</name>
    <dbReference type="NCBI Taxonomy" id="294"/>
    <lineage>
        <taxon>Bacteria</taxon>
        <taxon>Pseudomonadati</taxon>
        <taxon>Pseudomonadota</taxon>
        <taxon>Gammaproteobacteria</taxon>
        <taxon>Pseudomonadales</taxon>
        <taxon>Pseudomonadaceae</taxon>
        <taxon>Pseudomonas</taxon>
    </lineage>
</organism>
<dbReference type="Pfam" id="PF00202">
    <property type="entry name" value="Aminotran_3"/>
    <property type="match status" value="1"/>
</dbReference>
<dbReference type="AlphaFoldDB" id="A0A0F4TS23"/>
<keyword evidence="5" id="KW-0032">Aminotransferase</keyword>
<dbReference type="InterPro" id="IPR015421">
    <property type="entry name" value="PyrdxlP-dep_Trfase_major"/>
</dbReference>
<dbReference type="SUPFAM" id="SSF53383">
    <property type="entry name" value="PLP-dependent transferases"/>
    <property type="match status" value="1"/>
</dbReference>
<dbReference type="Gene3D" id="3.90.1150.10">
    <property type="entry name" value="Aspartate Aminotransferase, domain 1"/>
    <property type="match status" value="1"/>
</dbReference>
<evidence type="ECO:0000313" key="5">
    <source>
        <dbReference type="EMBL" id="KJZ46177.1"/>
    </source>
</evidence>
<evidence type="ECO:0000256" key="1">
    <source>
        <dbReference type="ARBA" id="ARBA00001933"/>
    </source>
</evidence>
<dbReference type="InterPro" id="IPR005814">
    <property type="entry name" value="Aminotrans_3"/>
</dbReference>
<dbReference type="Proteomes" id="UP000033588">
    <property type="component" value="Unassembled WGS sequence"/>
</dbReference>
<keyword evidence="5" id="KW-0808">Transferase</keyword>
<comment type="cofactor">
    <cofactor evidence="1">
        <name>pyridoxal 5'-phosphate</name>
        <dbReference type="ChEBI" id="CHEBI:597326"/>
    </cofactor>
</comment>
<dbReference type="EMBL" id="LACC01000014">
    <property type="protein sequence ID" value="KJZ46177.1"/>
    <property type="molecule type" value="Genomic_DNA"/>
</dbReference>
<name>A0A0F4TS23_PSEFL</name>
<accession>A0A0F4TS23</accession>
<proteinExistence type="inferred from homology"/>
<dbReference type="PATRIC" id="fig|294.132.peg.1238"/>
<evidence type="ECO:0000313" key="6">
    <source>
        <dbReference type="Proteomes" id="UP000033588"/>
    </source>
</evidence>
<dbReference type="PROSITE" id="PS00600">
    <property type="entry name" value="AA_TRANSFER_CLASS_3"/>
    <property type="match status" value="1"/>
</dbReference>
<evidence type="ECO:0000256" key="2">
    <source>
        <dbReference type="ARBA" id="ARBA00008954"/>
    </source>
</evidence>
<dbReference type="InterPro" id="IPR049704">
    <property type="entry name" value="Aminotrans_3_PPA_site"/>
</dbReference>
<dbReference type="InterPro" id="IPR015424">
    <property type="entry name" value="PyrdxlP-dep_Trfase"/>
</dbReference>
<protein>
    <submittedName>
        <fullName evidence="5">Aminotransferase</fullName>
    </submittedName>
</protein>